<keyword evidence="2" id="KW-0479">Metal-binding</keyword>
<keyword evidence="4" id="KW-0862">Zinc</keyword>
<evidence type="ECO:0000256" key="3">
    <source>
        <dbReference type="ARBA" id="ARBA00022801"/>
    </source>
</evidence>
<accession>X1MC38</accession>
<protein>
    <recommendedName>
        <fullName evidence="6">JAB domain-containing protein</fullName>
    </recommendedName>
</protein>
<dbReference type="Pfam" id="PF14464">
    <property type="entry name" value="Prok-JAB"/>
    <property type="match status" value="1"/>
</dbReference>
<evidence type="ECO:0000256" key="4">
    <source>
        <dbReference type="ARBA" id="ARBA00022833"/>
    </source>
</evidence>
<proteinExistence type="predicted"/>
<dbReference type="GO" id="GO:0008237">
    <property type="term" value="F:metallopeptidase activity"/>
    <property type="evidence" value="ECO:0007669"/>
    <property type="project" value="UniProtKB-KW"/>
</dbReference>
<dbReference type="GO" id="GO:0046872">
    <property type="term" value="F:metal ion binding"/>
    <property type="evidence" value="ECO:0007669"/>
    <property type="project" value="UniProtKB-KW"/>
</dbReference>
<evidence type="ECO:0000256" key="5">
    <source>
        <dbReference type="ARBA" id="ARBA00023049"/>
    </source>
</evidence>
<organism evidence="7">
    <name type="scientific">marine sediment metagenome</name>
    <dbReference type="NCBI Taxonomy" id="412755"/>
    <lineage>
        <taxon>unclassified sequences</taxon>
        <taxon>metagenomes</taxon>
        <taxon>ecological metagenomes</taxon>
    </lineage>
</organism>
<keyword evidence="5" id="KW-0482">Metalloprotease</keyword>
<keyword evidence="1" id="KW-0645">Protease</keyword>
<dbReference type="InterPro" id="IPR028090">
    <property type="entry name" value="JAB_dom_prok"/>
</dbReference>
<keyword evidence="3" id="KW-0378">Hydrolase</keyword>
<dbReference type="AlphaFoldDB" id="X1MC38"/>
<sequence>MLTDITKEHYVAVTWNDGYHFYVPEQERHGGGVIYEVGDQVVVDLHSHGDMTPWFSTTDNKDDLGLKVYGVFGKLDKTPQV</sequence>
<comment type="caution">
    <text evidence="7">The sequence shown here is derived from an EMBL/GenBank/DDBJ whole genome shotgun (WGS) entry which is preliminary data.</text>
</comment>
<feature type="non-terminal residue" evidence="7">
    <location>
        <position position="81"/>
    </location>
</feature>
<evidence type="ECO:0000313" key="7">
    <source>
        <dbReference type="EMBL" id="GAI12240.1"/>
    </source>
</evidence>
<evidence type="ECO:0000256" key="1">
    <source>
        <dbReference type="ARBA" id="ARBA00022670"/>
    </source>
</evidence>
<evidence type="ECO:0000259" key="6">
    <source>
        <dbReference type="Pfam" id="PF14464"/>
    </source>
</evidence>
<feature type="domain" description="JAB" evidence="6">
    <location>
        <begin position="36"/>
        <end position="73"/>
    </location>
</feature>
<evidence type="ECO:0000256" key="2">
    <source>
        <dbReference type="ARBA" id="ARBA00022723"/>
    </source>
</evidence>
<dbReference type="EMBL" id="BARV01009096">
    <property type="protein sequence ID" value="GAI12240.1"/>
    <property type="molecule type" value="Genomic_DNA"/>
</dbReference>
<name>X1MC38_9ZZZZ</name>
<dbReference type="GO" id="GO:0006508">
    <property type="term" value="P:proteolysis"/>
    <property type="evidence" value="ECO:0007669"/>
    <property type="project" value="UniProtKB-KW"/>
</dbReference>
<gene>
    <name evidence="7" type="ORF">S06H3_18071</name>
</gene>
<reference evidence="7" key="1">
    <citation type="journal article" date="2014" name="Front. Microbiol.">
        <title>High frequency of phylogenetically diverse reductive dehalogenase-homologous genes in deep subseafloor sedimentary metagenomes.</title>
        <authorList>
            <person name="Kawai M."/>
            <person name="Futagami T."/>
            <person name="Toyoda A."/>
            <person name="Takaki Y."/>
            <person name="Nishi S."/>
            <person name="Hori S."/>
            <person name="Arai W."/>
            <person name="Tsubouchi T."/>
            <person name="Morono Y."/>
            <person name="Uchiyama I."/>
            <person name="Ito T."/>
            <person name="Fujiyama A."/>
            <person name="Inagaki F."/>
            <person name="Takami H."/>
        </authorList>
    </citation>
    <scope>NUCLEOTIDE SEQUENCE</scope>
    <source>
        <strain evidence="7">Expedition CK06-06</strain>
    </source>
</reference>